<reference evidence="1 2" key="1">
    <citation type="journal article" date="2024" name="ISME J.">
        <title>Tailless and filamentous prophages are predominant in marine Vibrio.</title>
        <authorList>
            <person name="Steensen K."/>
            <person name="Seneca J."/>
            <person name="Bartlau N."/>
            <person name="Yu X.A."/>
            <person name="Hussain F.A."/>
            <person name="Polz M.F."/>
        </authorList>
    </citation>
    <scope>NUCLEOTIDE SEQUENCE [LARGE SCALE GENOMIC DNA]</scope>
    <source>
        <strain evidence="1 2">10N.222.51.A1</strain>
    </source>
</reference>
<comment type="caution">
    <text evidence="1">The sequence shown here is derived from an EMBL/GenBank/DDBJ whole genome shotgun (WGS) entry which is preliminary data.</text>
</comment>
<accession>A0ABV4N950</accession>
<organism evidence="1 2">
    <name type="scientific">Vibrio gallaecicus</name>
    <dbReference type="NCBI Taxonomy" id="552386"/>
    <lineage>
        <taxon>Bacteria</taxon>
        <taxon>Pseudomonadati</taxon>
        <taxon>Pseudomonadota</taxon>
        <taxon>Gammaproteobacteria</taxon>
        <taxon>Vibrionales</taxon>
        <taxon>Vibrionaceae</taxon>
        <taxon>Vibrio</taxon>
    </lineage>
</organism>
<evidence type="ECO:0000313" key="1">
    <source>
        <dbReference type="EMBL" id="MFA0567861.1"/>
    </source>
</evidence>
<dbReference type="RefSeq" id="WP_137372150.1">
    <property type="nucleotide sequence ID" value="NZ_AP025491.1"/>
</dbReference>
<dbReference type="Proteomes" id="UP001570417">
    <property type="component" value="Unassembled WGS sequence"/>
</dbReference>
<proteinExistence type="predicted"/>
<evidence type="ECO:0000313" key="2">
    <source>
        <dbReference type="Proteomes" id="UP001570417"/>
    </source>
</evidence>
<protein>
    <submittedName>
        <fullName evidence="1">Uncharacterized protein</fullName>
    </submittedName>
</protein>
<name>A0ABV4N950_9VIBR</name>
<gene>
    <name evidence="1" type="ORF">AB4566_06205</name>
</gene>
<keyword evidence="2" id="KW-1185">Reference proteome</keyword>
<sequence length="85" mass="9819">MFLVLYCHNIGKTEFSFFETEDFDVEEGYTVRGKWPNTQAFLDYLPKEFPDLTGFKVIDLTGEGPKAESYSQQQLQELANQLVSQ</sequence>
<dbReference type="EMBL" id="JBFRUW010000016">
    <property type="protein sequence ID" value="MFA0567861.1"/>
    <property type="molecule type" value="Genomic_DNA"/>
</dbReference>